<evidence type="ECO:0000313" key="1">
    <source>
        <dbReference type="EMBL" id="CAD8108107.1"/>
    </source>
</evidence>
<comment type="caution">
    <text evidence="1">The sequence shown here is derived from an EMBL/GenBank/DDBJ whole genome shotgun (WGS) entry which is preliminary data.</text>
</comment>
<sequence>MNIILRYFPNTNSIYLIEFKEEGILITEAVAIVMEFRMVLLLVWKLSFIKHKEQINSNFVQNYIIDNQCQDIIDDTNIIVVIIFDTIDVNYQQDNQQKERGRFNNYKIIALFFDTIVVNIKVFLNYRNSYNYWFSISIASTKFVENEMGKIKQWPKIIPQQLF</sequence>
<dbReference type="EMBL" id="CAJJDM010000139">
    <property type="protein sequence ID" value="CAD8108107.1"/>
    <property type="molecule type" value="Genomic_DNA"/>
</dbReference>
<name>A0A8S1PXV0_PARPR</name>
<gene>
    <name evidence="1" type="ORF">PPRIM_AZ9-3.1.T1360012</name>
</gene>
<evidence type="ECO:0000313" key="2">
    <source>
        <dbReference type="Proteomes" id="UP000688137"/>
    </source>
</evidence>
<reference evidence="1" key="1">
    <citation type="submission" date="2021-01" db="EMBL/GenBank/DDBJ databases">
        <authorList>
            <consortium name="Genoscope - CEA"/>
            <person name="William W."/>
        </authorList>
    </citation>
    <scope>NUCLEOTIDE SEQUENCE</scope>
</reference>
<dbReference type="Proteomes" id="UP000688137">
    <property type="component" value="Unassembled WGS sequence"/>
</dbReference>
<keyword evidence="2" id="KW-1185">Reference proteome</keyword>
<organism evidence="1 2">
    <name type="scientific">Paramecium primaurelia</name>
    <dbReference type="NCBI Taxonomy" id="5886"/>
    <lineage>
        <taxon>Eukaryota</taxon>
        <taxon>Sar</taxon>
        <taxon>Alveolata</taxon>
        <taxon>Ciliophora</taxon>
        <taxon>Intramacronucleata</taxon>
        <taxon>Oligohymenophorea</taxon>
        <taxon>Peniculida</taxon>
        <taxon>Parameciidae</taxon>
        <taxon>Paramecium</taxon>
    </lineage>
</organism>
<dbReference type="AlphaFoldDB" id="A0A8S1PXV0"/>
<proteinExistence type="predicted"/>
<accession>A0A8S1PXV0</accession>
<protein>
    <submittedName>
        <fullName evidence="1">Uncharacterized protein</fullName>
    </submittedName>
</protein>